<evidence type="ECO:0000313" key="2">
    <source>
        <dbReference type="Proteomes" id="UP000002724"/>
    </source>
</evidence>
<dbReference type="AlphaFoldDB" id="B4SGE8"/>
<protein>
    <recommendedName>
        <fullName evidence="3">DUF1997 domain-containing protein</fullName>
    </recommendedName>
</protein>
<gene>
    <name evidence="1" type="ordered locus">Ppha_2726</name>
</gene>
<reference evidence="1 2" key="1">
    <citation type="submission" date="2008-06" db="EMBL/GenBank/DDBJ databases">
        <title>Complete sequence of Pelodictyon phaeoclathratiforme BU-1.</title>
        <authorList>
            <consortium name="US DOE Joint Genome Institute"/>
            <person name="Lucas S."/>
            <person name="Copeland A."/>
            <person name="Lapidus A."/>
            <person name="Glavina del Rio T."/>
            <person name="Dalin E."/>
            <person name="Tice H."/>
            <person name="Bruce D."/>
            <person name="Goodwin L."/>
            <person name="Pitluck S."/>
            <person name="Schmutz J."/>
            <person name="Larimer F."/>
            <person name="Land M."/>
            <person name="Hauser L."/>
            <person name="Kyrpides N."/>
            <person name="Mikhailova N."/>
            <person name="Liu Z."/>
            <person name="Li T."/>
            <person name="Zhao F."/>
            <person name="Overmann J."/>
            <person name="Bryant D.A."/>
            <person name="Richardson P."/>
        </authorList>
    </citation>
    <scope>NUCLEOTIDE SEQUENCE [LARGE SCALE GENOMIC DNA]</scope>
    <source>
        <strain evidence="2">DSM 5477 / BU-1</strain>
    </source>
</reference>
<dbReference type="RefSeq" id="WP_012509356.1">
    <property type="nucleotide sequence ID" value="NC_011060.1"/>
</dbReference>
<dbReference type="eggNOG" id="ENOG502ZJSC">
    <property type="taxonomic scope" value="Bacteria"/>
</dbReference>
<proteinExistence type="predicted"/>
<evidence type="ECO:0000313" key="1">
    <source>
        <dbReference type="EMBL" id="ACF44884.1"/>
    </source>
</evidence>
<dbReference type="OrthoDB" id="597386at2"/>
<keyword evidence="2" id="KW-1185">Reference proteome</keyword>
<dbReference type="EMBL" id="CP001110">
    <property type="protein sequence ID" value="ACF44884.1"/>
    <property type="molecule type" value="Genomic_DNA"/>
</dbReference>
<accession>B4SGE8</accession>
<dbReference type="STRING" id="324925.Ppha_2726"/>
<evidence type="ECO:0008006" key="3">
    <source>
        <dbReference type="Google" id="ProtNLM"/>
    </source>
</evidence>
<sequence>MEVVGKSKAHVVLDSCLHESVLYFSDHTKLMNCNPYCSNVKHLIELDMFQWVFQVADPRNNPITAVFFVRQVEEAFSFEDSYGQQLAARVKDMAHLNGNGKRIRMEAVHDYPQFDAVAPHTFVGKASSEICLLHQHDGRTSVYFDTNIALDFDLSFPLNLMPEGILKFMSEAVMSQIMQQATESMLCQVQSDICCTAAELAVEGGKK</sequence>
<dbReference type="HOGENOM" id="CLU_1346900_0_0_10"/>
<name>B4SGE8_PELPB</name>
<dbReference type="Proteomes" id="UP000002724">
    <property type="component" value="Chromosome"/>
</dbReference>
<dbReference type="KEGG" id="pph:Ppha_2726"/>
<organism evidence="1 2">
    <name type="scientific">Pelodictyon phaeoclathratiforme (strain DSM 5477 / BU-1)</name>
    <dbReference type="NCBI Taxonomy" id="324925"/>
    <lineage>
        <taxon>Bacteria</taxon>
        <taxon>Pseudomonadati</taxon>
        <taxon>Chlorobiota</taxon>
        <taxon>Chlorobiia</taxon>
        <taxon>Chlorobiales</taxon>
        <taxon>Chlorobiaceae</taxon>
        <taxon>Chlorobium/Pelodictyon group</taxon>
        <taxon>Pelodictyon</taxon>
    </lineage>
</organism>